<feature type="compositionally biased region" description="Polar residues" evidence="1">
    <location>
        <begin position="246"/>
        <end position="258"/>
    </location>
</feature>
<evidence type="ECO:0000313" key="5">
    <source>
        <dbReference type="Proteomes" id="UP001218188"/>
    </source>
</evidence>
<feature type="compositionally biased region" description="Low complexity" evidence="1">
    <location>
        <begin position="282"/>
        <end position="294"/>
    </location>
</feature>
<evidence type="ECO:0000256" key="2">
    <source>
        <dbReference type="SAM" id="Phobius"/>
    </source>
</evidence>
<dbReference type="AlphaFoldDB" id="A0AAD6X6Y2"/>
<feature type="compositionally biased region" description="Pro residues" evidence="1">
    <location>
        <begin position="721"/>
        <end position="735"/>
    </location>
</feature>
<feature type="compositionally biased region" description="Pro residues" evidence="1">
    <location>
        <begin position="295"/>
        <end position="320"/>
    </location>
</feature>
<gene>
    <name evidence="4" type="ORF">C8F04DRAFT_1091448</name>
</gene>
<feature type="region of interest" description="Disordered" evidence="1">
    <location>
        <begin position="843"/>
        <end position="887"/>
    </location>
</feature>
<accession>A0AAD6X6Y2</accession>
<feature type="compositionally biased region" description="Polar residues" evidence="1">
    <location>
        <begin position="459"/>
        <end position="468"/>
    </location>
</feature>
<comment type="caution">
    <text evidence="4">The sequence shown here is derived from an EMBL/GenBank/DDBJ whole genome shotgun (WGS) entry which is preliminary data.</text>
</comment>
<feature type="transmembrane region" description="Helical" evidence="2">
    <location>
        <begin position="13"/>
        <end position="34"/>
    </location>
</feature>
<protein>
    <recommendedName>
        <fullName evidence="3">Mediator of RNA polymerase II transcription subunit 25 von Willebrand factor type A domain-containing protein</fullName>
    </recommendedName>
</protein>
<dbReference type="Pfam" id="PF11265">
    <property type="entry name" value="Med25_VWA"/>
    <property type="match status" value="1"/>
</dbReference>
<keyword evidence="5" id="KW-1185">Reference proteome</keyword>
<feature type="region of interest" description="Disordered" evidence="1">
    <location>
        <begin position="717"/>
        <end position="741"/>
    </location>
</feature>
<organism evidence="4 5">
    <name type="scientific">Mycena alexandri</name>
    <dbReference type="NCBI Taxonomy" id="1745969"/>
    <lineage>
        <taxon>Eukaryota</taxon>
        <taxon>Fungi</taxon>
        <taxon>Dikarya</taxon>
        <taxon>Basidiomycota</taxon>
        <taxon>Agaricomycotina</taxon>
        <taxon>Agaricomycetes</taxon>
        <taxon>Agaricomycetidae</taxon>
        <taxon>Agaricales</taxon>
        <taxon>Marasmiineae</taxon>
        <taxon>Mycenaceae</taxon>
        <taxon>Mycena</taxon>
    </lineage>
</organism>
<dbReference type="Proteomes" id="UP001218188">
    <property type="component" value="Unassembled WGS sequence"/>
</dbReference>
<reference evidence="4" key="1">
    <citation type="submission" date="2023-03" db="EMBL/GenBank/DDBJ databases">
        <title>Massive genome expansion in bonnet fungi (Mycena s.s.) driven by repeated elements and novel gene families across ecological guilds.</title>
        <authorList>
            <consortium name="Lawrence Berkeley National Laboratory"/>
            <person name="Harder C.B."/>
            <person name="Miyauchi S."/>
            <person name="Viragh M."/>
            <person name="Kuo A."/>
            <person name="Thoen E."/>
            <person name="Andreopoulos B."/>
            <person name="Lu D."/>
            <person name="Skrede I."/>
            <person name="Drula E."/>
            <person name="Henrissat B."/>
            <person name="Morin E."/>
            <person name="Kohler A."/>
            <person name="Barry K."/>
            <person name="LaButti K."/>
            <person name="Morin E."/>
            <person name="Salamov A."/>
            <person name="Lipzen A."/>
            <person name="Mereny Z."/>
            <person name="Hegedus B."/>
            <person name="Baldrian P."/>
            <person name="Stursova M."/>
            <person name="Weitz H."/>
            <person name="Taylor A."/>
            <person name="Grigoriev I.V."/>
            <person name="Nagy L.G."/>
            <person name="Martin F."/>
            <person name="Kauserud H."/>
        </authorList>
    </citation>
    <scope>NUCLEOTIDE SEQUENCE</scope>
    <source>
        <strain evidence="4">CBHHK200</strain>
    </source>
</reference>
<feature type="compositionally biased region" description="Low complexity" evidence="1">
    <location>
        <begin position="412"/>
        <end position="445"/>
    </location>
</feature>
<feature type="compositionally biased region" description="Gly residues" evidence="1">
    <location>
        <begin position="871"/>
        <end position="887"/>
    </location>
</feature>
<proteinExistence type="predicted"/>
<evidence type="ECO:0000256" key="1">
    <source>
        <dbReference type="SAM" id="MobiDB-lite"/>
    </source>
</evidence>
<feature type="compositionally biased region" description="Low complexity" evidence="1">
    <location>
        <begin position="843"/>
        <end position="870"/>
    </location>
</feature>
<evidence type="ECO:0000313" key="4">
    <source>
        <dbReference type="EMBL" id="KAJ7037760.1"/>
    </source>
</evidence>
<dbReference type="InterPro" id="IPR021419">
    <property type="entry name" value="Mediator_Med25_VWA"/>
</dbReference>
<keyword evidence="2" id="KW-1133">Transmembrane helix</keyword>
<sequence length="933" mass="99421">MAAVMGLDSDSDMIAIAFVVDSSVALALQWPWIMSSYIMPMLRRIGETNPQSSKQFRAAFITYGTQGAPLVCKNFFSDLMMVIQVIREDLNKLGMGQTSCGGDMGMAALEGFVAALELFDILRQSPPSKNSPSAVYHIFHVAAAMPDTSERPQCNLSPVLDSVTWDSLPSEMKKRNIHLSSISTRPKLLKFTELHSNSSLVPPWFSVRPQDTVLLAGYTALQQKGVKRPGDPMTTTPDPKRAKISPPNTNSPKTTQTSPVPARVKTPATAPTPTPLAPMRIPTPATAPPLTNNPMVPPPAAPGPTSVPAPVPPPTGPPNPMQFPQQRLLQIQNALRQTEQPVLALKAAITDARAKGDTQTVENLMVQFTEKNNVYLKLKANIQAMLAQQRAAYAHAQQMMATQQGQAALANANANAQNAQQGQHVGLGQPPNQQGQGLGQQMQQMHPGRQVPHPPGPSQIGQIDQGSVGQDDMQMPGPDNSGFGNPMMQSSSSQPPPPPQSLPTQDSPSLGHMRSLSGGGAGPGQSPRNNMMPMNMNPGPMATSPLINQQMQKMIEQKERARQNTAAIKQNSMPVWQGLMTWSGVNPAGGAREVSSFVIASSPSREACHAETWPKSLTVSFTEKPAVSIRDLQVWMKRVEPVLCTFRANPLAENAVHNEMAYKALVAMLIQKNLYYVASWTLPNGKHSNNVLFFPVHNAGLVGAFFPLNGIPEFPQELPGNNPPSIIPNPTPPANPAAAAPAPNPFPPQLTAATGAQLVQQLNTILTTNGVVAPPAFIASLAKMNPAERNVVMLKIIRTGLEQRKQKAAAAAAAAGGVPPGGMGAGGSNVPPGMGMPMGMMQQMGQQMGQQQQQQQQHMQNQQQQQQQSDGMGGFNNGQFGLGAGMGDGGMTGGGMFPHNMGLQRTAGNGGAVSYEMMQSFMLRNQELGGGGS</sequence>
<feature type="region of interest" description="Disordered" evidence="1">
    <location>
        <begin position="412"/>
        <end position="534"/>
    </location>
</feature>
<feature type="domain" description="Mediator of RNA polymerase II transcription subunit 25 von Willebrand factor type A" evidence="3">
    <location>
        <begin position="15"/>
        <end position="197"/>
    </location>
</feature>
<name>A0AAD6X6Y2_9AGAR</name>
<keyword evidence="2" id="KW-0812">Transmembrane</keyword>
<feature type="region of interest" description="Disordered" evidence="1">
    <location>
        <begin position="224"/>
        <end position="320"/>
    </location>
</feature>
<keyword evidence="2" id="KW-0472">Membrane</keyword>
<evidence type="ECO:0000259" key="3">
    <source>
        <dbReference type="Pfam" id="PF11265"/>
    </source>
</evidence>
<dbReference type="EMBL" id="JARJCM010000035">
    <property type="protein sequence ID" value="KAJ7037760.1"/>
    <property type="molecule type" value="Genomic_DNA"/>
</dbReference>
<feature type="compositionally biased region" description="Low complexity" evidence="1">
    <location>
        <begin position="259"/>
        <end position="269"/>
    </location>
</feature>